<evidence type="ECO:0000313" key="4">
    <source>
        <dbReference type="EMBL" id="SFD61976.1"/>
    </source>
</evidence>
<proteinExistence type="predicted"/>
<accession>A0A1I1TTF6</accession>
<keyword evidence="1" id="KW-0805">Transcription regulation</keyword>
<dbReference type="GO" id="GO:0003700">
    <property type="term" value="F:DNA-binding transcription factor activity"/>
    <property type="evidence" value="ECO:0007669"/>
    <property type="project" value="InterPro"/>
</dbReference>
<dbReference type="RefSeq" id="WP_090082034.1">
    <property type="nucleotide sequence ID" value="NZ_FOMR01000002.1"/>
</dbReference>
<dbReference type="InterPro" id="IPR036388">
    <property type="entry name" value="WH-like_DNA-bd_sf"/>
</dbReference>
<organism evidence="4 5">
    <name type="scientific">Lentibacillus persicus</name>
    <dbReference type="NCBI Taxonomy" id="640948"/>
    <lineage>
        <taxon>Bacteria</taxon>
        <taxon>Bacillati</taxon>
        <taxon>Bacillota</taxon>
        <taxon>Bacilli</taxon>
        <taxon>Bacillales</taxon>
        <taxon>Bacillaceae</taxon>
        <taxon>Lentibacillus</taxon>
    </lineage>
</organism>
<evidence type="ECO:0000256" key="1">
    <source>
        <dbReference type="ARBA" id="ARBA00023015"/>
    </source>
</evidence>
<dbReference type="Gene3D" id="1.10.10.10">
    <property type="entry name" value="Winged helix-like DNA-binding domain superfamily/Winged helix DNA-binding domain"/>
    <property type="match status" value="1"/>
</dbReference>
<dbReference type="SMART" id="SM00420">
    <property type="entry name" value="HTH_DEOR"/>
    <property type="match status" value="1"/>
</dbReference>
<evidence type="ECO:0000313" key="5">
    <source>
        <dbReference type="Proteomes" id="UP000199474"/>
    </source>
</evidence>
<dbReference type="EMBL" id="FOMR01000002">
    <property type="protein sequence ID" value="SFD61976.1"/>
    <property type="molecule type" value="Genomic_DNA"/>
</dbReference>
<dbReference type="Proteomes" id="UP000199474">
    <property type="component" value="Unassembled WGS sequence"/>
</dbReference>
<sequence>MSHSTSRMLMRVKAVYLYIREKGTVSTQEIAEEFGTTDRTIQRDLSILTHNGLVKSPVRGKWKTTTKPVKVSS</sequence>
<dbReference type="InterPro" id="IPR036390">
    <property type="entry name" value="WH_DNA-bd_sf"/>
</dbReference>
<keyword evidence="2" id="KW-0804">Transcription</keyword>
<dbReference type="SUPFAM" id="SSF46785">
    <property type="entry name" value="Winged helix' DNA-binding domain"/>
    <property type="match status" value="1"/>
</dbReference>
<evidence type="ECO:0000256" key="2">
    <source>
        <dbReference type="ARBA" id="ARBA00023163"/>
    </source>
</evidence>
<dbReference type="InterPro" id="IPR001034">
    <property type="entry name" value="DeoR_HTH"/>
</dbReference>
<gene>
    <name evidence="4" type="ORF">SAMN05216238_102449</name>
</gene>
<name>A0A1I1TTF6_9BACI</name>
<dbReference type="STRING" id="640948.SAMN05216238_102449"/>
<dbReference type="PROSITE" id="PS51000">
    <property type="entry name" value="HTH_DEOR_2"/>
    <property type="match status" value="1"/>
</dbReference>
<reference evidence="5" key="1">
    <citation type="submission" date="2016-10" db="EMBL/GenBank/DDBJ databases">
        <authorList>
            <person name="Varghese N."/>
            <person name="Submissions S."/>
        </authorList>
    </citation>
    <scope>NUCLEOTIDE SEQUENCE [LARGE SCALE GENOMIC DNA]</scope>
    <source>
        <strain evidence="5">DSM 22530</strain>
    </source>
</reference>
<evidence type="ECO:0000259" key="3">
    <source>
        <dbReference type="PROSITE" id="PS51000"/>
    </source>
</evidence>
<dbReference type="AlphaFoldDB" id="A0A1I1TTF6"/>
<dbReference type="OrthoDB" id="2353732at2"/>
<keyword evidence="5" id="KW-1185">Reference proteome</keyword>
<feature type="domain" description="HTH deoR-type" evidence="3">
    <location>
        <begin position="8"/>
        <end position="63"/>
    </location>
</feature>
<dbReference type="Pfam" id="PF08220">
    <property type="entry name" value="HTH_DeoR"/>
    <property type="match status" value="1"/>
</dbReference>
<protein>
    <submittedName>
        <fullName evidence="4">DeoR-like helix-turn-helix domain-containing protein</fullName>
    </submittedName>
</protein>